<reference evidence="8" key="1">
    <citation type="submission" date="2018-05" db="EMBL/GenBank/DDBJ databases">
        <authorList>
            <person name="Li X."/>
        </authorList>
    </citation>
    <scope>NUCLEOTIDE SEQUENCE [LARGE SCALE GENOMIC DNA]</scope>
    <source>
        <strain evidence="8">HKS-05</strain>
    </source>
</reference>
<dbReference type="Pfam" id="PF01040">
    <property type="entry name" value="UbiA"/>
    <property type="match status" value="1"/>
</dbReference>
<proteinExistence type="predicted"/>
<feature type="transmembrane region" description="Helical" evidence="6">
    <location>
        <begin position="128"/>
        <end position="149"/>
    </location>
</feature>
<keyword evidence="2" id="KW-1003">Cell membrane</keyword>
<dbReference type="InterPro" id="IPR000537">
    <property type="entry name" value="UbiA_prenyltransferase"/>
</dbReference>
<dbReference type="InterPro" id="IPR039653">
    <property type="entry name" value="Prenyltransferase"/>
</dbReference>
<dbReference type="PANTHER" id="PTHR11048">
    <property type="entry name" value="PRENYLTRANSFERASES"/>
    <property type="match status" value="1"/>
</dbReference>
<dbReference type="GO" id="GO:0016765">
    <property type="term" value="F:transferase activity, transferring alkyl or aryl (other than methyl) groups"/>
    <property type="evidence" value="ECO:0007669"/>
    <property type="project" value="InterPro"/>
</dbReference>
<dbReference type="CDD" id="cd13963">
    <property type="entry name" value="PT_UbiA_2"/>
    <property type="match status" value="1"/>
</dbReference>
<dbReference type="PANTHER" id="PTHR11048:SF5">
    <property type="entry name" value="DECAPRENYL-PHOSPHATE PHOSPHORIBOSYLTRANSFERASE"/>
    <property type="match status" value="1"/>
</dbReference>
<name>A0A328B117_9CAUL</name>
<dbReference type="GO" id="GO:0009247">
    <property type="term" value="P:glycolipid biosynthetic process"/>
    <property type="evidence" value="ECO:0007669"/>
    <property type="project" value="TreeGrafter"/>
</dbReference>
<evidence type="ECO:0000256" key="5">
    <source>
        <dbReference type="ARBA" id="ARBA00023136"/>
    </source>
</evidence>
<dbReference type="OrthoDB" id="9803632at2"/>
<protein>
    <submittedName>
        <fullName evidence="7">Prenyltransferase</fullName>
    </submittedName>
</protein>
<feature type="transmembrane region" description="Helical" evidence="6">
    <location>
        <begin position="284"/>
        <end position="302"/>
    </location>
</feature>
<keyword evidence="3 6" id="KW-0812">Transmembrane</keyword>
<feature type="transmembrane region" description="Helical" evidence="6">
    <location>
        <begin position="155"/>
        <end position="173"/>
    </location>
</feature>
<feature type="transmembrane region" description="Helical" evidence="6">
    <location>
        <begin position="203"/>
        <end position="221"/>
    </location>
</feature>
<feature type="transmembrane region" description="Helical" evidence="6">
    <location>
        <begin position="250"/>
        <end position="272"/>
    </location>
</feature>
<evidence type="ECO:0000256" key="2">
    <source>
        <dbReference type="ARBA" id="ARBA00022475"/>
    </source>
</evidence>
<organism evidence="7 8">
    <name type="scientific">Phenylobacterium hankyongense</name>
    <dbReference type="NCBI Taxonomy" id="1813876"/>
    <lineage>
        <taxon>Bacteria</taxon>
        <taxon>Pseudomonadati</taxon>
        <taxon>Pseudomonadota</taxon>
        <taxon>Alphaproteobacteria</taxon>
        <taxon>Caulobacterales</taxon>
        <taxon>Caulobacteraceae</taxon>
        <taxon>Phenylobacterium</taxon>
    </lineage>
</organism>
<keyword evidence="5 6" id="KW-0472">Membrane</keyword>
<dbReference type="GO" id="GO:0005886">
    <property type="term" value="C:plasma membrane"/>
    <property type="evidence" value="ECO:0007669"/>
    <property type="project" value="TreeGrafter"/>
</dbReference>
<accession>A0A328B117</accession>
<keyword evidence="7" id="KW-0808">Transferase</keyword>
<sequence>MGRAQAPFASAVERGIRNLDSTVRSRAPETPRASTIAAPEGELTSPGRVRPWLRAARPHQWSKNLLVLAPVALGWSQLSTPRLVDALFALLLLCAASSLTYMLNDVIDVEADRLHLTKRRRPFASGHLARRHGVALVAVGLPIVLLLGWLISPAVAASLAAYCALTLAYSFWLKRIAVTDAFVIGALFTMRLVVGTTAATLEWSAWLLTFSVFFFSSLALAKRHTELVGAGPHATGAVPGRGYRYEDRSLTLVLGVAASTASVLIGVQYLMAEVFPRGAYAHPLWLWAAPPLIFLWVGRIWLLANRGEMHDDPVVFALTDPVSHGLGAGMVIAFLLALL</sequence>
<dbReference type="InterPro" id="IPR044878">
    <property type="entry name" value="UbiA_sf"/>
</dbReference>
<feature type="transmembrane region" description="Helical" evidence="6">
    <location>
        <begin position="314"/>
        <end position="338"/>
    </location>
</feature>
<evidence type="ECO:0000313" key="8">
    <source>
        <dbReference type="Proteomes" id="UP000249842"/>
    </source>
</evidence>
<feature type="transmembrane region" description="Helical" evidence="6">
    <location>
        <begin position="180"/>
        <end position="197"/>
    </location>
</feature>
<evidence type="ECO:0000256" key="4">
    <source>
        <dbReference type="ARBA" id="ARBA00022989"/>
    </source>
</evidence>
<gene>
    <name evidence="7" type="ORF">DJ021_14060</name>
</gene>
<dbReference type="Proteomes" id="UP000249842">
    <property type="component" value="Unassembled WGS sequence"/>
</dbReference>
<dbReference type="EMBL" id="QFYP01000001">
    <property type="protein sequence ID" value="RAK60853.1"/>
    <property type="molecule type" value="Genomic_DNA"/>
</dbReference>
<evidence type="ECO:0000313" key="7">
    <source>
        <dbReference type="EMBL" id="RAK60853.1"/>
    </source>
</evidence>
<evidence type="ECO:0000256" key="1">
    <source>
        <dbReference type="ARBA" id="ARBA00004141"/>
    </source>
</evidence>
<evidence type="ECO:0000256" key="6">
    <source>
        <dbReference type="SAM" id="Phobius"/>
    </source>
</evidence>
<keyword evidence="8" id="KW-1185">Reference proteome</keyword>
<dbReference type="AlphaFoldDB" id="A0A328B117"/>
<comment type="caution">
    <text evidence="7">The sequence shown here is derived from an EMBL/GenBank/DDBJ whole genome shotgun (WGS) entry which is preliminary data.</text>
</comment>
<evidence type="ECO:0000256" key="3">
    <source>
        <dbReference type="ARBA" id="ARBA00022692"/>
    </source>
</evidence>
<keyword evidence="4 6" id="KW-1133">Transmembrane helix</keyword>
<dbReference type="Gene3D" id="1.10.357.140">
    <property type="entry name" value="UbiA prenyltransferase"/>
    <property type="match status" value="1"/>
</dbReference>
<comment type="subcellular location">
    <subcellularLocation>
        <location evidence="1">Membrane</location>
        <topology evidence="1">Multi-pass membrane protein</topology>
    </subcellularLocation>
</comment>